<organism evidence="1 2">
    <name type="scientific">Jaapia argillacea MUCL 33604</name>
    <dbReference type="NCBI Taxonomy" id="933084"/>
    <lineage>
        <taxon>Eukaryota</taxon>
        <taxon>Fungi</taxon>
        <taxon>Dikarya</taxon>
        <taxon>Basidiomycota</taxon>
        <taxon>Agaricomycotina</taxon>
        <taxon>Agaricomycetes</taxon>
        <taxon>Agaricomycetidae</taxon>
        <taxon>Jaapiales</taxon>
        <taxon>Jaapiaceae</taxon>
        <taxon>Jaapia</taxon>
    </lineage>
</organism>
<proteinExistence type="predicted"/>
<reference evidence="2" key="1">
    <citation type="journal article" date="2014" name="Proc. Natl. Acad. Sci. U.S.A.">
        <title>Extensive sampling of basidiomycete genomes demonstrates inadequacy of the white-rot/brown-rot paradigm for wood decay fungi.</title>
        <authorList>
            <person name="Riley R."/>
            <person name="Salamov A.A."/>
            <person name="Brown D.W."/>
            <person name="Nagy L.G."/>
            <person name="Floudas D."/>
            <person name="Held B.W."/>
            <person name="Levasseur A."/>
            <person name="Lombard V."/>
            <person name="Morin E."/>
            <person name="Otillar R."/>
            <person name="Lindquist E.A."/>
            <person name="Sun H."/>
            <person name="LaButti K.M."/>
            <person name="Schmutz J."/>
            <person name="Jabbour D."/>
            <person name="Luo H."/>
            <person name="Baker S.E."/>
            <person name="Pisabarro A.G."/>
            <person name="Walton J.D."/>
            <person name="Blanchette R.A."/>
            <person name="Henrissat B."/>
            <person name="Martin F."/>
            <person name="Cullen D."/>
            <person name="Hibbett D.S."/>
            <person name="Grigoriev I.V."/>
        </authorList>
    </citation>
    <scope>NUCLEOTIDE SEQUENCE [LARGE SCALE GENOMIC DNA]</scope>
    <source>
        <strain evidence="2">MUCL 33604</strain>
    </source>
</reference>
<sequence length="368" mass="41237">MATPPSGCTTMDDFPAEILQHIFSFACLDGGRTGRTLSLVSRHIRAVSKSTKYQSIALEGIGSMERFLEHLAGMDSDPDPLFIRYLFLSRYDPPPINGPVTKPSVGRRIRKVFSPDSWLSSIASDLADPNWLRTHTDTHKFERIYDCTFRVIAGAAPTLQVLAIVIPHPRQIPLQHISFPALRDLTVFSTEESRLQQSLAYHNPSPHPRPILPSLRRIHLSGLDYLRQNMVEFIKATPSLTHTCFTGLDVDGTLKPVILGLVDAKTGTASADSSNSPFPRPENFQKCFVRPRLSLHRFREEEYSVIVDEMRQCARNHEGLVLTRTIFEDLDVDNSVDEARGLWFDTIAGGIGCWNESDIDLDVVARGD</sequence>
<protein>
    <recommendedName>
        <fullName evidence="3">F-box domain-containing protein</fullName>
    </recommendedName>
</protein>
<dbReference type="HOGENOM" id="CLU_041942_1_0_1"/>
<gene>
    <name evidence="1" type="ORF">JAAARDRAFT_63800</name>
</gene>
<accession>A0A067PDV8</accession>
<keyword evidence="2" id="KW-1185">Reference proteome</keyword>
<dbReference type="InParanoid" id="A0A067PDV8"/>
<dbReference type="Proteomes" id="UP000027265">
    <property type="component" value="Unassembled WGS sequence"/>
</dbReference>
<dbReference type="SUPFAM" id="SSF81383">
    <property type="entry name" value="F-box domain"/>
    <property type="match status" value="1"/>
</dbReference>
<dbReference type="AlphaFoldDB" id="A0A067PDV8"/>
<evidence type="ECO:0008006" key="3">
    <source>
        <dbReference type="Google" id="ProtNLM"/>
    </source>
</evidence>
<name>A0A067PDV8_9AGAM</name>
<evidence type="ECO:0000313" key="2">
    <source>
        <dbReference type="Proteomes" id="UP000027265"/>
    </source>
</evidence>
<dbReference type="OrthoDB" id="2748701at2759"/>
<dbReference type="EMBL" id="KL197794">
    <property type="protein sequence ID" value="KDQ49222.1"/>
    <property type="molecule type" value="Genomic_DNA"/>
</dbReference>
<evidence type="ECO:0000313" key="1">
    <source>
        <dbReference type="EMBL" id="KDQ49222.1"/>
    </source>
</evidence>
<dbReference type="InterPro" id="IPR036047">
    <property type="entry name" value="F-box-like_dom_sf"/>
</dbReference>